<keyword evidence="8" id="KW-1185">Reference proteome</keyword>
<proteinExistence type="predicted"/>
<feature type="transmembrane region" description="Helical" evidence="5">
    <location>
        <begin position="122"/>
        <end position="139"/>
    </location>
</feature>
<comment type="subcellular location">
    <subcellularLocation>
        <location evidence="1">Membrane</location>
        <topology evidence="1">Multi-pass membrane protein</topology>
    </subcellularLocation>
</comment>
<dbReference type="GO" id="GO:0030416">
    <property type="term" value="P:methylamine metabolic process"/>
    <property type="evidence" value="ECO:0007669"/>
    <property type="project" value="InterPro"/>
</dbReference>
<reference evidence="7 8" key="1">
    <citation type="submission" date="2019-01" db="EMBL/GenBank/DDBJ databases">
        <title>Genome sequence of the Antarctic species Gelidibacter gilvus ACAM 158(T).</title>
        <authorList>
            <person name="Bowman J.P."/>
        </authorList>
    </citation>
    <scope>NUCLEOTIDE SEQUENCE [LARGE SCALE GENOMIC DNA]</scope>
    <source>
        <strain evidence="7 8">IC158</strain>
    </source>
</reference>
<dbReference type="OrthoDB" id="673785at2"/>
<dbReference type="Proteomes" id="UP000289792">
    <property type="component" value="Unassembled WGS sequence"/>
</dbReference>
<keyword evidence="3 5" id="KW-1133">Transmembrane helix</keyword>
<organism evidence="7 8">
    <name type="scientific">Gelidibacter gilvus</name>
    <dbReference type="NCBI Taxonomy" id="59602"/>
    <lineage>
        <taxon>Bacteria</taxon>
        <taxon>Pseudomonadati</taxon>
        <taxon>Bacteroidota</taxon>
        <taxon>Flavobacteriia</taxon>
        <taxon>Flavobacteriales</taxon>
        <taxon>Flavobacteriaceae</taxon>
        <taxon>Gelidibacter</taxon>
    </lineage>
</organism>
<dbReference type="RefSeq" id="WP_129017561.1">
    <property type="nucleotide sequence ID" value="NZ_SDDZ01000006.1"/>
</dbReference>
<dbReference type="GO" id="GO:0016020">
    <property type="term" value="C:membrane"/>
    <property type="evidence" value="ECO:0007669"/>
    <property type="project" value="UniProtKB-SubCell"/>
</dbReference>
<evidence type="ECO:0000256" key="1">
    <source>
        <dbReference type="ARBA" id="ARBA00004141"/>
    </source>
</evidence>
<name>A0A4Q0XFG6_9FLAO</name>
<comment type="caution">
    <text evidence="7">The sequence shown here is derived from an EMBL/GenBank/DDBJ whole genome shotgun (WGS) entry which is preliminary data.</text>
</comment>
<evidence type="ECO:0000256" key="2">
    <source>
        <dbReference type="ARBA" id="ARBA00022692"/>
    </source>
</evidence>
<gene>
    <name evidence="7" type="ORF">ESZ48_11080</name>
</gene>
<dbReference type="Pfam" id="PF07291">
    <property type="entry name" value="MauE"/>
    <property type="match status" value="1"/>
</dbReference>
<feature type="domain" description="Methylamine utilisation protein MauE" evidence="6">
    <location>
        <begin position="12"/>
        <end position="138"/>
    </location>
</feature>
<evidence type="ECO:0000259" key="6">
    <source>
        <dbReference type="Pfam" id="PF07291"/>
    </source>
</evidence>
<evidence type="ECO:0000256" key="3">
    <source>
        <dbReference type="ARBA" id="ARBA00022989"/>
    </source>
</evidence>
<keyword evidence="2 5" id="KW-0812">Transmembrane</keyword>
<feature type="transmembrane region" description="Helical" evidence="5">
    <location>
        <begin position="81"/>
        <end position="102"/>
    </location>
</feature>
<keyword evidence="4 5" id="KW-0472">Membrane</keyword>
<evidence type="ECO:0000313" key="7">
    <source>
        <dbReference type="EMBL" id="RXJ49551.1"/>
    </source>
</evidence>
<evidence type="ECO:0000256" key="5">
    <source>
        <dbReference type="SAM" id="Phobius"/>
    </source>
</evidence>
<dbReference type="InterPro" id="IPR009908">
    <property type="entry name" value="Methylamine_util_MauE"/>
</dbReference>
<sequence length="149" mass="16908">MCHQQKHKDHRKLIVHFLTLLFIFLFSYAALSKLISYSVFKDQLTQVPFLAFAAPFLVWAVPGVELSVVVLLLWPSLRRCGILSFLGLMLMFTGYLVYTLYFSPYTPCSCGGIISGMGWRNHILFNLFFIGLAVLAILLEPSKSSEKPQ</sequence>
<dbReference type="AlphaFoldDB" id="A0A4Q0XFG6"/>
<evidence type="ECO:0000313" key="8">
    <source>
        <dbReference type="Proteomes" id="UP000289792"/>
    </source>
</evidence>
<feature type="transmembrane region" description="Helical" evidence="5">
    <location>
        <begin position="12"/>
        <end position="31"/>
    </location>
</feature>
<feature type="transmembrane region" description="Helical" evidence="5">
    <location>
        <begin position="51"/>
        <end position="74"/>
    </location>
</feature>
<dbReference type="EMBL" id="SDDZ01000006">
    <property type="protein sequence ID" value="RXJ49551.1"/>
    <property type="molecule type" value="Genomic_DNA"/>
</dbReference>
<accession>A0A4Q0XFG6</accession>
<evidence type="ECO:0000256" key="4">
    <source>
        <dbReference type="ARBA" id="ARBA00023136"/>
    </source>
</evidence>
<protein>
    <recommendedName>
        <fullName evidence="6">Methylamine utilisation protein MauE domain-containing protein</fullName>
    </recommendedName>
</protein>